<dbReference type="SUPFAM" id="SSF46785">
    <property type="entry name" value="Winged helix' DNA-binding domain"/>
    <property type="match status" value="1"/>
</dbReference>
<dbReference type="InterPro" id="IPR036390">
    <property type="entry name" value="WH_DNA-bd_sf"/>
</dbReference>
<organism evidence="1 2">
    <name type="scientific">Meloidogyne incognita</name>
    <name type="common">Southern root-knot nematode worm</name>
    <name type="synonym">Oxyuris incognita</name>
    <dbReference type="NCBI Taxonomy" id="6306"/>
    <lineage>
        <taxon>Eukaryota</taxon>
        <taxon>Metazoa</taxon>
        <taxon>Ecdysozoa</taxon>
        <taxon>Nematoda</taxon>
        <taxon>Chromadorea</taxon>
        <taxon>Rhabditida</taxon>
        <taxon>Tylenchina</taxon>
        <taxon>Tylenchomorpha</taxon>
        <taxon>Tylenchoidea</taxon>
        <taxon>Meloidogynidae</taxon>
        <taxon>Meloidogyninae</taxon>
        <taxon>Meloidogyne</taxon>
        <taxon>Meloidogyne incognita group</taxon>
    </lineage>
</organism>
<reference evidence="2" key="1">
    <citation type="submission" date="2022-11" db="UniProtKB">
        <authorList>
            <consortium name="WormBaseParasite"/>
        </authorList>
    </citation>
    <scope>IDENTIFICATION</scope>
</reference>
<name>A0A914KQA9_MELIC</name>
<sequence>MTSLPSSSTAAPFVPETKNNILQKMDTVLLRILNSAHLKTHKYFRVSVPQAITGQVLVQHIHNAFYASSSPSSSNQPSSSVMTAEDVGEAVHFATMLLQYGYIFPVIDVHAQSVKVCLIFELFLDMKLAALSIRDVTSYPKPKTLSFLTRYPATNFLKIWPGTRTDFISHPVTALLSM</sequence>
<dbReference type="AlphaFoldDB" id="A0A914KQA9"/>
<evidence type="ECO:0000313" key="1">
    <source>
        <dbReference type="Proteomes" id="UP000887563"/>
    </source>
</evidence>
<keyword evidence="1" id="KW-1185">Reference proteome</keyword>
<dbReference type="InterPro" id="IPR036388">
    <property type="entry name" value="WH-like_DNA-bd_sf"/>
</dbReference>
<dbReference type="WBParaSite" id="Minc3s00055g02882">
    <property type="protein sequence ID" value="Minc3s00055g02882"/>
    <property type="gene ID" value="Minc3s00055g02882"/>
</dbReference>
<protein>
    <submittedName>
        <fullName evidence="2">CBS domain-containing protein</fullName>
    </submittedName>
</protein>
<proteinExistence type="predicted"/>
<dbReference type="Proteomes" id="UP000887563">
    <property type="component" value="Unplaced"/>
</dbReference>
<dbReference type="Gene3D" id="1.10.10.10">
    <property type="entry name" value="Winged helix-like DNA-binding domain superfamily/Winged helix DNA-binding domain"/>
    <property type="match status" value="1"/>
</dbReference>
<evidence type="ECO:0000313" key="2">
    <source>
        <dbReference type="WBParaSite" id="Minc3s00055g02882"/>
    </source>
</evidence>
<accession>A0A914KQA9</accession>